<evidence type="ECO:0000259" key="1">
    <source>
        <dbReference type="Pfam" id="PF16697"/>
    </source>
</evidence>
<evidence type="ECO:0000313" key="4">
    <source>
        <dbReference type="Proteomes" id="UP000576645"/>
    </source>
</evidence>
<organism evidence="3 4">
    <name type="scientific">Vibrio coralliilyticus</name>
    <dbReference type="NCBI Taxonomy" id="190893"/>
    <lineage>
        <taxon>Bacteria</taxon>
        <taxon>Pseudomonadati</taxon>
        <taxon>Pseudomonadota</taxon>
        <taxon>Gammaproteobacteria</taxon>
        <taxon>Vibrionales</taxon>
        <taxon>Vibrionaceae</taxon>
        <taxon>Vibrio</taxon>
    </lineage>
</organism>
<dbReference type="InterPro" id="IPR008984">
    <property type="entry name" value="SMAD_FHA_dom_sf"/>
</dbReference>
<gene>
    <name evidence="3" type="ORF">F0238_16260</name>
</gene>
<dbReference type="AlphaFoldDB" id="A0AAP6ZTN7"/>
<name>A0AAP6ZTN7_9VIBR</name>
<dbReference type="EMBL" id="VTXP01000008">
    <property type="protein sequence ID" value="NOJ24288.1"/>
    <property type="molecule type" value="Genomic_DNA"/>
</dbReference>
<proteinExistence type="predicted"/>
<protein>
    <recommendedName>
        <fullName evidence="5">EscD/YscD/HrpQ family type III secretion system inner membrane ring protein</fullName>
    </recommendedName>
</protein>
<accession>A0AAP6ZTN7</accession>
<dbReference type="Proteomes" id="UP000576645">
    <property type="component" value="Unassembled WGS sequence"/>
</dbReference>
<evidence type="ECO:0008006" key="5">
    <source>
        <dbReference type="Google" id="ProtNLM"/>
    </source>
</evidence>
<dbReference type="RefSeq" id="WP_171353191.1">
    <property type="nucleotide sequence ID" value="NZ_VTXP01000008.1"/>
</dbReference>
<dbReference type="InterPro" id="IPR032030">
    <property type="entry name" value="YscD_cytoplasmic_dom"/>
</dbReference>
<sequence>MLEIRVLTGLYQGAVFPLLDETLVIGASDDCDLTVSDTGVCDFHLTLLFNGAECIVDKKEGEVLGLANERLAVGHSLLLKSPFRIGSVWLIYTDSNDEWLENPFEDVKGRDDQAEAHPSSDDSENSQRDFSILSHWKVGAAIVISLPAVLFLLVAFTTDNSSPSVLELQPPTPTLNVEDSLAKLTSMLDERGLNLAVDTQIVDEQKIIMSGELTTHQYGVFKRMLRRFQHDYTSLVSVIDDTQLLSTTLPFGIVTVVGGPHSHVVTDGGDFLFIGDEKEGFRLSEIRHDTVFFVGPSEVTLPW</sequence>
<reference evidence="3 4" key="1">
    <citation type="submission" date="2019-09" db="EMBL/GenBank/DDBJ databases">
        <title>Draft genome sequencing and comparative genomics of hatchery-associated Vibrios.</title>
        <authorList>
            <person name="Kehlet-Delgado H."/>
            <person name="Mueller R.S."/>
        </authorList>
    </citation>
    <scope>NUCLEOTIDE SEQUENCE [LARGE SCALE GENOMIC DNA]</scope>
    <source>
        <strain evidence="3 4">09-121-3</strain>
    </source>
</reference>
<dbReference type="Pfam" id="PF16697">
    <property type="entry name" value="Yop-YscD_cpl"/>
    <property type="match status" value="1"/>
</dbReference>
<feature type="domain" description="YscD cytoplasmic" evidence="1">
    <location>
        <begin position="5"/>
        <end position="91"/>
    </location>
</feature>
<dbReference type="SUPFAM" id="SSF49879">
    <property type="entry name" value="SMAD/FHA domain"/>
    <property type="match status" value="1"/>
</dbReference>
<dbReference type="InterPro" id="IPR053946">
    <property type="entry name" value="YscD_ppl_3rd"/>
</dbReference>
<evidence type="ECO:0000259" key="2">
    <source>
        <dbReference type="Pfam" id="PF21934"/>
    </source>
</evidence>
<evidence type="ECO:0000313" key="3">
    <source>
        <dbReference type="EMBL" id="NOJ24288.1"/>
    </source>
</evidence>
<dbReference type="Gene3D" id="2.60.200.20">
    <property type="match status" value="1"/>
</dbReference>
<comment type="caution">
    <text evidence="3">The sequence shown here is derived from an EMBL/GenBank/DDBJ whole genome shotgun (WGS) entry which is preliminary data.</text>
</comment>
<dbReference type="Pfam" id="PF21934">
    <property type="entry name" value="Yop-YscD_ppl_3rd"/>
    <property type="match status" value="1"/>
</dbReference>
<dbReference type="CDD" id="cd00060">
    <property type="entry name" value="FHA"/>
    <property type="match status" value="1"/>
</dbReference>
<feature type="domain" description="YscD-like Bon-like" evidence="2">
    <location>
        <begin position="181"/>
        <end position="242"/>
    </location>
</feature>